<sequence length="91" mass="10049">MQLGIGFMAQGAHKPITELSIIVYEFHNDGREIVRGTLAALTRRLDSAMPKGRSALFDPAWRGANGFVITDGQGNEVGRWTQQLVRDRPLA</sequence>
<name>A0A9E6RC40_9HYPH</name>
<protein>
    <submittedName>
        <fullName evidence="1">Uncharacterized protein</fullName>
    </submittedName>
</protein>
<accession>A0A9E6RC40</accession>
<reference evidence="1" key="1">
    <citation type="submission" date="2021-08" db="EMBL/GenBank/DDBJ databases">
        <authorList>
            <person name="Zhang H."/>
            <person name="Xu M."/>
            <person name="Yu Z."/>
            <person name="Yang L."/>
            <person name="Cai Y."/>
        </authorList>
    </citation>
    <scope>NUCLEOTIDE SEQUENCE</scope>
    <source>
        <strain evidence="1">CHL1</strain>
    </source>
</reference>
<dbReference type="EMBL" id="CP081869">
    <property type="protein sequence ID" value="QZO02099.1"/>
    <property type="molecule type" value="Genomic_DNA"/>
</dbReference>
<dbReference type="KEGG" id="cmet:K6K41_12985"/>
<evidence type="ECO:0000313" key="1">
    <source>
        <dbReference type="EMBL" id="QZO02099.1"/>
    </source>
</evidence>
<gene>
    <name evidence="1" type="ORF">K6K41_12985</name>
</gene>
<dbReference type="RefSeq" id="WP_261405484.1">
    <property type="nucleotide sequence ID" value="NZ_CP081869.1"/>
</dbReference>
<keyword evidence="2" id="KW-1185">Reference proteome</keyword>
<proteinExistence type="predicted"/>
<dbReference type="Proteomes" id="UP000825701">
    <property type="component" value="Chromosome"/>
</dbReference>
<dbReference type="AlphaFoldDB" id="A0A9E6RC40"/>
<organism evidence="1 2">
    <name type="scientific">Chenggangzhangella methanolivorans</name>
    <dbReference type="NCBI Taxonomy" id="1437009"/>
    <lineage>
        <taxon>Bacteria</taxon>
        <taxon>Pseudomonadati</taxon>
        <taxon>Pseudomonadota</taxon>
        <taxon>Alphaproteobacteria</taxon>
        <taxon>Hyphomicrobiales</taxon>
        <taxon>Methylopilaceae</taxon>
        <taxon>Chenggangzhangella</taxon>
    </lineage>
</organism>
<evidence type="ECO:0000313" key="2">
    <source>
        <dbReference type="Proteomes" id="UP000825701"/>
    </source>
</evidence>